<evidence type="ECO:0000313" key="1">
    <source>
        <dbReference type="Proteomes" id="UP000887569"/>
    </source>
</evidence>
<organism evidence="1 2">
    <name type="scientific">Parascaris univalens</name>
    <name type="common">Nematode worm</name>
    <dbReference type="NCBI Taxonomy" id="6257"/>
    <lineage>
        <taxon>Eukaryota</taxon>
        <taxon>Metazoa</taxon>
        <taxon>Ecdysozoa</taxon>
        <taxon>Nematoda</taxon>
        <taxon>Chromadorea</taxon>
        <taxon>Rhabditida</taxon>
        <taxon>Spirurina</taxon>
        <taxon>Ascaridomorpha</taxon>
        <taxon>Ascaridoidea</taxon>
        <taxon>Ascarididae</taxon>
        <taxon>Parascaris</taxon>
    </lineage>
</organism>
<protein>
    <submittedName>
        <fullName evidence="2">Uncharacterized protein</fullName>
    </submittedName>
</protein>
<evidence type="ECO:0000313" key="2">
    <source>
        <dbReference type="WBParaSite" id="PgB12X_g002_t01"/>
    </source>
</evidence>
<dbReference type="AlphaFoldDB" id="A0A914ZP75"/>
<name>A0A914ZP75_PARUN</name>
<sequence length="106" mass="11683">NGIVYLHRVMKAKRNRISTQPYESSAGISSPAFPFVRMSLTYVVSSLCCLSTTCYQPTYGFAHYIGLSLRTAGVCSQTPRYMRGSHRLMGCEATSDCGGYDTSFSK</sequence>
<proteinExistence type="predicted"/>
<accession>A0A914ZP75</accession>
<dbReference type="WBParaSite" id="PgB12X_g002_t01">
    <property type="protein sequence ID" value="PgB12X_g002_t01"/>
    <property type="gene ID" value="PgB12X_g002"/>
</dbReference>
<reference evidence="2" key="1">
    <citation type="submission" date="2022-11" db="UniProtKB">
        <authorList>
            <consortium name="WormBaseParasite"/>
        </authorList>
    </citation>
    <scope>IDENTIFICATION</scope>
</reference>
<dbReference type="Proteomes" id="UP000887569">
    <property type="component" value="Unplaced"/>
</dbReference>
<keyword evidence="1" id="KW-1185">Reference proteome</keyword>